<keyword evidence="1" id="KW-0732">Signal</keyword>
<dbReference type="EMBL" id="UFSW01000001">
    <property type="protein sequence ID" value="SUU96975.1"/>
    <property type="molecule type" value="Genomic_DNA"/>
</dbReference>
<protein>
    <submittedName>
        <fullName evidence="2">Sel1 repeat</fullName>
    </submittedName>
</protein>
<evidence type="ECO:0000313" key="4">
    <source>
        <dbReference type="Proteomes" id="UP000254620"/>
    </source>
</evidence>
<accession>A0A0F5F051</accession>
<dbReference type="Gene3D" id="1.25.40.10">
    <property type="entry name" value="Tetratricopeptide repeat domain"/>
    <property type="match status" value="1"/>
</dbReference>
<dbReference type="EMBL" id="UFSW01000001">
    <property type="protein sequence ID" value="SUU97655.1"/>
    <property type="molecule type" value="Genomic_DNA"/>
</dbReference>
<dbReference type="InterPro" id="IPR011990">
    <property type="entry name" value="TPR-like_helical_dom_sf"/>
</dbReference>
<feature type="signal peptide" evidence="1">
    <location>
        <begin position="1"/>
        <end position="26"/>
    </location>
</feature>
<dbReference type="Pfam" id="PF08238">
    <property type="entry name" value="Sel1"/>
    <property type="match status" value="2"/>
</dbReference>
<sequence>MKFTKTLLTTALFSLSVFSTTQIAYAETNNAELVEQAILSDGEQLKRVMEAFEREEFDTVISLAQPLAAQGNVMAQSVLGFAYASREEYFQAFKWYQKAAEQGDASAQNNLGIMYVLGQGVKQDLNLAKMWTGKACDNGNPKGCDTYRMLNEGK</sequence>
<dbReference type="eggNOG" id="COG0790">
    <property type="taxonomic scope" value="Bacteria"/>
</dbReference>
<dbReference type="Proteomes" id="UP000254620">
    <property type="component" value="Unassembled WGS sequence"/>
</dbReference>
<dbReference type="OrthoDB" id="80091at2"/>
<name>A0A0F5F051_AVIPA</name>
<dbReference type="SMART" id="SM00671">
    <property type="entry name" value="SEL1"/>
    <property type="match status" value="2"/>
</dbReference>
<reference evidence="2 4" key="1">
    <citation type="submission" date="2018-06" db="EMBL/GenBank/DDBJ databases">
        <authorList>
            <consortium name="Pathogen Informatics"/>
            <person name="Doyle S."/>
        </authorList>
    </citation>
    <scope>NUCLEOTIDE SEQUENCE [LARGE SCALE GENOMIC DNA]</scope>
    <source>
        <strain evidence="2 4">NCTC10926</strain>
    </source>
</reference>
<evidence type="ECO:0000256" key="1">
    <source>
        <dbReference type="SAM" id="SignalP"/>
    </source>
</evidence>
<dbReference type="RefSeq" id="WP_046097817.1">
    <property type="nucleotide sequence ID" value="NZ_LAEN01000009.1"/>
</dbReference>
<dbReference type="InterPro" id="IPR006597">
    <property type="entry name" value="Sel1-like"/>
</dbReference>
<evidence type="ECO:0000313" key="2">
    <source>
        <dbReference type="EMBL" id="SUU96975.1"/>
    </source>
</evidence>
<organism evidence="2 4">
    <name type="scientific">Avibacterium paragallinarum</name>
    <name type="common">Haemophilus gallinarum</name>
    <dbReference type="NCBI Taxonomy" id="728"/>
    <lineage>
        <taxon>Bacteria</taxon>
        <taxon>Pseudomonadati</taxon>
        <taxon>Pseudomonadota</taxon>
        <taxon>Gammaproteobacteria</taxon>
        <taxon>Pasteurellales</taxon>
        <taxon>Pasteurellaceae</taxon>
        <taxon>Avibacterium</taxon>
    </lineage>
</organism>
<dbReference type="AlphaFoldDB" id="A0A0F5F051"/>
<dbReference type="SUPFAM" id="SSF81901">
    <property type="entry name" value="HCP-like"/>
    <property type="match status" value="1"/>
</dbReference>
<gene>
    <name evidence="2" type="ORF">NCTC10926_00332</name>
    <name evidence="3" type="ORF">NCTC10926_01052</name>
</gene>
<dbReference type="PANTHER" id="PTHR11102:SF160">
    <property type="entry name" value="ERAD-ASSOCIATED E3 UBIQUITIN-PROTEIN LIGASE COMPONENT HRD3"/>
    <property type="match status" value="1"/>
</dbReference>
<evidence type="ECO:0000313" key="3">
    <source>
        <dbReference type="EMBL" id="SUU97655.1"/>
    </source>
</evidence>
<proteinExistence type="predicted"/>
<dbReference type="PANTHER" id="PTHR11102">
    <property type="entry name" value="SEL-1-LIKE PROTEIN"/>
    <property type="match status" value="1"/>
</dbReference>
<dbReference type="InterPro" id="IPR050767">
    <property type="entry name" value="Sel1_AlgK"/>
</dbReference>
<feature type="chain" id="PRO_5035990151" evidence="1">
    <location>
        <begin position="27"/>
        <end position="154"/>
    </location>
</feature>